<evidence type="ECO:0000313" key="4">
    <source>
        <dbReference type="EMBL" id="QDZ39116.1"/>
    </source>
</evidence>
<name>A0A5B8NLV7_9CHRO</name>
<dbReference type="KEGG" id="enn:FRE64_12610"/>
<organism evidence="5 11">
    <name type="scientific">Euhalothece natronophila Z-M001</name>
    <dbReference type="NCBI Taxonomy" id="522448"/>
    <lineage>
        <taxon>Bacteria</taxon>
        <taxon>Bacillati</taxon>
        <taxon>Cyanobacteriota</taxon>
        <taxon>Cyanophyceae</taxon>
        <taxon>Oscillatoriophycideae</taxon>
        <taxon>Chroococcales</taxon>
        <taxon>Halothecacae</taxon>
        <taxon>Halothece cluster</taxon>
        <taxon>Euhalothece</taxon>
    </lineage>
</organism>
<dbReference type="KEGG" id="enn:FRE64_14430"/>
<feature type="domain" description="Winged helix-turn helix" evidence="3">
    <location>
        <begin position="98"/>
        <end position="153"/>
    </location>
</feature>
<dbReference type="InterPro" id="IPR047655">
    <property type="entry name" value="Transpos_IS630-like"/>
</dbReference>
<feature type="domain" description="Tc1-like transposase DDE" evidence="1">
    <location>
        <begin position="171"/>
        <end position="312"/>
    </location>
</feature>
<evidence type="ECO:0000313" key="10">
    <source>
        <dbReference type="EMBL" id="QDZ41030.1"/>
    </source>
</evidence>
<evidence type="ECO:0000313" key="8">
    <source>
        <dbReference type="EMBL" id="QDZ40719.1"/>
    </source>
</evidence>
<dbReference type="Pfam" id="PF13358">
    <property type="entry name" value="DDE_3"/>
    <property type="match status" value="1"/>
</dbReference>
<evidence type="ECO:0000313" key="7">
    <source>
        <dbReference type="EMBL" id="QDZ39643.1"/>
    </source>
</evidence>
<protein>
    <submittedName>
        <fullName evidence="5">IS630 family transposase</fullName>
    </submittedName>
</protein>
<proteinExistence type="predicted"/>
<dbReference type="KEGG" id="enn:FRE64_14270"/>
<dbReference type="SUPFAM" id="SSF46689">
    <property type="entry name" value="Homeodomain-like"/>
    <property type="match status" value="1"/>
</dbReference>
<evidence type="ECO:0000313" key="9">
    <source>
        <dbReference type="EMBL" id="QDZ41003.1"/>
    </source>
</evidence>
<dbReference type="OrthoDB" id="426912at2"/>
<dbReference type="EMBL" id="CP042326">
    <property type="protein sequence ID" value="QDZ41003.1"/>
    <property type="molecule type" value="Genomic_DNA"/>
</dbReference>
<evidence type="ECO:0000313" key="5">
    <source>
        <dbReference type="EMBL" id="QDZ39255.1"/>
    </source>
</evidence>
<reference evidence="5" key="1">
    <citation type="submission" date="2019-08" db="EMBL/GenBank/DDBJ databases">
        <title>Carotenoids and Carotenoid Binding Proteins in the Halophilic Cyanobacterium Euhalothece sp. ZM00.</title>
        <authorList>
            <person name="Cho S.M."/>
            <person name="Song J.Y."/>
            <person name="Park Y.-I."/>
        </authorList>
    </citation>
    <scope>NUCLEOTIDE SEQUENCE [LARGE SCALE GENOMIC DNA]</scope>
    <source>
        <strain evidence="5">Z-M001</strain>
    </source>
</reference>
<dbReference type="KEGG" id="enn:FRE64_04935"/>
<dbReference type="Pfam" id="PF13592">
    <property type="entry name" value="HTH_33"/>
    <property type="match status" value="1"/>
</dbReference>
<dbReference type="GO" id="GO:0003676">
    <property type="term" value="F:nucleic acid binding"/>
    <property type="evidence" value="ECO:0007669"/>
    <property type="project" value="InterPro"/>
</dbReference>
<dbReference type="EMBL" id="CP042326">
    <property type="protein sequence ID" value="QDZ39328.1"/>
    <property type="molecule type" value="Genomic_DNA"/>
</dbReference>
<dbReference type="Pfam" id="PF13518">
    <property type="entry name" value="HTH_28"/>
    <property type="match status" value="1"/>
</dbReference>
<keyword evidence="11" id="KW-1185">Reference proteome</keyword>
<dbReference type="Gene3D" id="1.10.10.10">
    <property type="entry name" value="Winged helix-like DNA-binding domain superfamily/Winged helix DNA-binding domain"/>
    <property type="match status" value="1"/>
</dbReference>
<dbReference type="EMBL" id="CP042326">
    <property type="protein sequence ID" value="QDZ39643.1"/>
    <property type="molecule type" value="Genomic_DNA"/>
</dbReference>
<feature type="domain" description="Insertion element IS150 protein InsJ-like helix-turn-helix" evidence="2">
    <location>
        <begin position="18"/>
        <end position="68"/>
    </location>
</feature>
<dbReference type="InterPro" id="IPR036397">
    <property type="entry name" value="RNaseH_sf"/>
</dbReference>
<evidence type="ECO:0000259" key="1">
    <source>
        <dbReference type="Pfam" id="PF13358"/>
    </source>
</evidence>
<evidence type="ECO:0000259" key="2">
    <source>
        <dbReference type="Pfam" id="PF13518"/>
    </source>
</evidence>
<dbReference type="NCBIfam" id="NF033545">
    <property type="entry name" value="transpos_IS630"/>
    <property type="match status" value="1"/>
</dbReference>
<dbReference type="EMBL" id="CP042326">
    <property type="protein sequence ID" value="QDZ41030.1"/>
    <property type="molecule type" value="Genomic_DNA"/>
</dbReference>
<dbReference type="EMBL" id="CP042326">
    <property type="protein sequence ID" value="QDZ39255.1"/>
    <property type="molecule type" value="Genomic_DNA"/>
</dbReference>
<dbReference type="RefSeq" id="WP_146294724.1">
    <property type="nucleotide sequence ID" value="NZ_CP042326.1"/>
</dbReference>
<dbReference type="InterPro" id="IPR036388">
    <property type="entry name" value="WH-like_DNA-bd_sf"/>
</dbReference>
<accession>A0A5B8NLV7</accession>
<dbReference type="PANTHER" id="PTHR46564">
    <property type="entry name" value="TRANSPOSASE"/>
    <property type="match status" value="1"/>
</dbReference>
<dbReference type="KEGG" id="enn:FRE64_04495"/>
<dbReference type="KEGG" id="enn:FRE64_03690"/>
<dbReference type="EMBL" id="CP042326">
    <property type="protein sequence ID" value="QDZ39116.1"/>
    <property type="molecule type" value="Genomic_DNA"/>
</dbReference>
<evidence type="ECO:0000313" key="6">
    <source>
        <dbReference type="EMBL" id="QDZ39328.1"/>
    </source>
</evidence>
<dbReference type="InterPro" id="IPR009057">
    <property type="entry name" value="Homeodomain-like_sf"/>
</dbReference>
<dbReference type="InterPro" id="IPR025959">
    <property type="entry name" value="Winged_HTH_dom"/>
</dbReference>
<dbReference type="Gene3D" id="3.30.420.10">
    <property type="entry name" value="Ribonuclease H-like superfamily/Ribonuclease H"/>
    <property type="match status" value="1"/>
</dbReference>
<dbReference type="PANTHER" id="PTHR46564:SF1">
    <property type="entry name" value="TRANSPOSASE"/>
    <property type="match status" value="1"/>
</dbReference>
<dbReference type="EMBL" id="CP042326">
    <property type="protein sequence ID" value="QDZ40719.1"/>
    <property type="molecule type" value="Genomic_DNA"/>
</dbReference>
<dbReference type="InterPro" id="IPR055247">
    <property type="entry name" value="InsJ-like_HTH"/>
</dbReference>
<dbReference type="AlphaFoldDB" id="A0A5B8NLV7"/>
<dbReference type="KEGG" id="enn:FRE64_06680"/>
<evidence type="ECO:0000259" key="3">
    <source>
        <dbReference type="Pfam" id="PF13592"/>
    </source>
</evidence>
<dbReference type="Proteomes" id="UP000318453">
    <property type="component" value="Chromosome"/>
</dbReference>
<dbReference type="InterPro" id="IPR038717">
    <property type="entry name" value="Tc1-like_DDE_dom"/>
</dbReference>
<evidence type="ECO:0000313" key="11">
    <source>
        <dbReference type="Proteomes" id="UP000318453"/>
    </source>
</evidence>
<gene>
    <name evidence="4" type="ORF">FRE64_03690</name>
    <name evidence="5" type="ORF">FRE64_04495</name>
    <name evidence="6" type="ORF">FRE64_04935</name>
    <name evidence="7" type="ORF">FRE64_06680</name>
    <name evidence="8" type="ORF">FRE64_12610</name>
    <name evidence="9" type="ORF">FRE64_14270</name>
    <name evidence="10" type="ORF">FRE64_14430</name>
</gene>
<sequence>MQLKDARSLPPQAQQAIRKRAVMAVIENKRSQGEVAQEFGVTRTAVNQWVQRYRRGGETALKACKQGRREHPTLARSQVTTITRLIRDYSPEQLQLPFTLWTRQAVSQLIEQCWGITLSQTTIGRYLRRWGLSPQKPAKCAREQCPHQLQHWLTHEYPAIHKRAQQEGAEIHWGDEMGLRSDHQAGTCWSEVGKTPIVEGTGQRFSCNLISALTNRGTLRFQVFQGGFNSDVFLEFLRRLIRSRENKVFLIVDRHPVHRSRKVQQWVAQHQDELELFYLPPYSPERNPDEFLNQDIKSNAMRRQRPRNRNELMKRVRSYLYSLQKCPERISRYFWAQPVQYAGL</sequence>